<accession>A0A094XB18</accession>
<evidence type="ECO:0000313" key="2">
    <source>
        <dbReference type="EMBL" id="KGA95990.1"/>
    </source>
</evidence>
<evidence type="ECO:0000256" key="1">
    <source>
        <dbReference type="SAM" id="MobiDB-lite"/>
    </source>
</evidence>
<protein>
    <recommendedName>
        <fullName evidence="4">DUF4912 domain-containing protein</fullName>
    </recommendedName>
</protein>
<gene>
    <name evidence="2" type="ORF">BALCAV_0218985</name>
</gene>
<dbReference type="STRING" id="1218173.BALCAV_0218985"/>
<sequence length="243" mass="28537">MEVVILIEKIAELREKGYSFRKIAQELGTTVGKVQYRYHKYKEQVLSQHQVETTVGQNNDLHAKKESQSPQDKSPDHGETPMITYYEPPSTYDKDSLVLLPKSPFILHAFWDIQLSTQQMVEHQFRKPWSSLKKQLKIYDITAMHFDGHHAHRSDTITLPEMTNNWYISELEPNRTYLADYGVETDEGNFFSLIRSNAMDTSRIKKSERGLYSEAVYKWKTGQAKEPEWLEHFSTYSFYESIK</sequence>
<dbReference type="Gene3D" id="1.10.10.60">
    <property type="entry name" value="Homeodomain-like"/>
    <property type="match status" value="1"/>
</dbReference>
<reference evidence="2 3" key="1">
    <citation type="journal article" date="2014" name="Genome Announc.">
        <title>Draft Genome Sequence of Bacillus alcalophilus AV1934, a Classic Alkaliphile Isolated from Human Feces in 1934.</title>
        <authorList>
            <person name="Attie O."/>
            <person name="Jayaprakash A."/>
            <person name="Shah H."/>
            <person name="Paulsen I.T."/>
            <person name="Morino M."/>
            <person name="Takahashi Y."/>
            <person name="Narumi I."/>
            <person name="Sachidanandam R."/>
            <person name="Satoh K."/>
            <person name="Ito M."/>
            <person name="Krulwich T.A."/>
        </authorList>
    </citation>
    <scope>NUCLEOTIDE SEQUENCE [LARGE SCALE GENOMIC DNA]</scope>
    <source>
        <strain evidence="2 3">AV1934</strain>
    </source>
</reference>
<dbReference type="eggNOG" id="COG3330">
    <property type="taxonomic scope" value="Bacteria"/>
</dbReference>
<evidence type="ECO:0000313" key="3">
    <source>
        <dbReference type="Proteomes" id="UP000002754"/>
    </source>
</evidence>
<dbReference type="Proteomes" id="UP000002754">
    <property type="component" value="Unassembled WGS sequence"/>
</dbReference>
<dbReference type="AlphaFoldDB" id="A0A094XB18"/>
<proteinExistence type="predicted"/>
<name>A0A094XB18_ALKAL</name>
<feature type="region of interest" description="Disordered" evidence="1">
    <location>
        <begin position="61"/>
        <end position="86"/>
    </location>
</feature>
<evidence type="ECO:0008006" key="4">
    <source>
        <dbReference type="Google" id="ProtNLM"/>
    </source>
</evidence>
<comment type="caution">
    <text evidence="2">The sequence shown here is derived from an EMBL/GenBank/DDBJ whole genome shotgun (WGS) entry which is preliminary data.</text>
</comment>
<dbReference type="Pfam" id="PF16258">
    <property type="entry name" value="DUF4912"/>
    <property type="match status" value="1"/>
</dbReference>
<feature type="compositionally biased region" description="Basic and acidic residues" evidence="1">
    <location>
        <begin position="61"/>
        <end position="79"/>
    </location>
</feature>
<keyword evidence="3" id="KW-1185">Reference proteome</keyword>
<organism evidence="2 3">
    <name type="scientific">Alkalihalobacillus alcalophilus ATCC 27647 = CGMCC 1.3604</name>
    <dbReference type="NCBI Taxonomy" id="1218173"/>
    <lineage>
        <taxon>Bacteria</taxon>
        <taxon>Bacillati</taxon>
        <taxon>Bacillota</taxon>
        <taxon>Bacilli</taxon>
        <taxon>Bacillales</taxon>
        <taxon>Bacillaceae</taxon>
        <taxon>Alkalihalobacillus</taxon>
    </lineage>
</organism>
<dbReference type="EMBL" id="ALPT02000088">
    <property type="protein sequence ID" value="KGA95990.1"/>
    <property type="molecule type" value="Genomic_DNA"/>
</dbReference>
<dbReference type="InterPro" id="IPR032585">
    <property type="entry name" value="DUF4912"/>
</dbReference>